<evidence type="ECO:0000256" key="1">
    <source>
        <dbReference type="SAM" id="MobiDB-lite"/>
    </source>
</evidence>
<sequence length="201" mass="23711">MKWKDWTRLPDVDDVRFKALRTLAFDEQAKDKDVNAIDIVYLLDIIQTFRTLAPARVMLFFLQRDNEWSTWDAISTYLQEKYGYAESTINGNIAQALRKLCEFDGDRLRLRPEVYSKAVEILENESVAREYAERFDRVVEEWLEAHGYYEDSDDEEDEGEVEDSEEEREDSEPSVELVLRNGSRVRIVLEVVVKNIRFEVV</sequence>
<keyword evidence="3" id="KW-1185">Reference proteome</keyword>
<gene>
    <name evidence="2" type="ORF">APY94_02890</name>
</gene>
<dbReference type="EMBL" id="LLYW01000008">
    <property type="protein sequence ID" value="KUH34236.1"/>
    <property type="molecule type" value="Genomic_DNA"/>
</dbReference>
<dbReference type="STRING" id="227598.APY94_02890"/>
<dbReference type="OrthoDB" id="381072at2157"/>
<evidence type="ECO:0000313" key="2">
    <source>
        <dbReference type="EMBL" id="KUH34236.1"/>
    </source>
</evidence>
<comment type="caution">
    <text evidence="2">The sequence shown here is derived from an EMBL/GenBank/DDBJ whole genome shotgun (WGS) entry which is preliminary data.</text>
</comment>
<evidence type="ECO:0000313" key="3">
    <source>
        <dbReference type="Proteomes" id="UP000053462"/>
    </source>
</evidence>
<name>A0A100XZ67_9EURY</name>
<dbReference type="AlphaFoldDB" id="A0A100XZ67"/>
<feature type="region of interest" description="Disordered" evidence="1">
    <location>
        <begin position="149"/>
        <end position="175"/>
    </location>
</feature>
<feature type="compositionally biased region" description="Acidic residues" evidence="1">
    <location>
        <begin position="150"/>
        <end position="173"/>
    </location>
</feature>
<dbReference type="Proteomes" id="UP000053462">
    <property type="component" value="Unassembled WGS sequence"/>
</dbReference>
<proteinExistence type="predicted"/>
<accession>A0A100XZ67</accession>
<organism evidence="2 3">
    <name type="scientific">Thermococcus celericrescens</name>
    <dbReference type="NCBI Taxonomy" id="227598"/>
    <lineage>
        <taxon>Archaea</taxon>
        <taxon>Methanobacteriati</taxon>
        <taxon>Methanobacteriota</taxon>
        <taxon>Thermococci</taxon>
        <taxon>Thermococcales</taxon>
        <taxon>Thermococcaceae</taxon>
        <taxon>Thermococcus</taxon>
    </lineage>
</organism>
<dbReference type="RefSeq" id="WP_058938211.1">
    <property type="nucleotide sequence ID" value="NZ_LLYW01000008.1"/>
</dbReference>
<reference evidence="2 3" key="1">
    <citation type="submission" date="2015-10" db="EMBL/GenBank/DDBJ databases">
        <title>Draft genome sequence of Thermococcus celericrescens strain DSM 17994.</title>
        <authorList>
            <person name="Hong S.-J."/>
            <person name="Park C.-E."/>
            <person name="Shin J.-H."/>
        </authorList>
    </citation>
    <scope>NUCLEOTIDE SEQUENCE [LARGE SCALE GENOMIC DNA]</scope>
    <source>
        <strain evidence="2 3">DSM 17994</strain>
    </source>
</reference>
<protein>
    <submittedName>
        <fullName evidence="2">Uncharacterized protein</fullName>
    </submittedName>
</protein>